<evidence type="ECO:0000259" key="1">
    <source>
        <dbReference type="Pfam" id="PF07463"/>
    </source>
</evidence>
<reference evidence="2 3" key="1">
    <citation type="submission" date="2024-07" db="EMBL/GenBank/DDBJ databases">
        <authorList>
            <person name="Akdeniz Z."/>
        </authorList>
    </citation>
    <scope>NUCLEOTIDE SEQUENCE [LARGE SCALE GENOMIC DNA]</scope>
</reference>
<feature type="domain" description="NUMOD4" evidence="1">
    <location>
        <begin position="23"/>
        <end position="66"/>
    </location>
</feature>
<evidence type="ECO:0000313" key="3">
    <source>
        <dbReference type="Proteomes" id="UP001642409"/>
    </source>
</evidence>
<sequence>MNKEKNYEEQSYNEESSQEELIEEYRDIDDFENYEVSNLGQVRNKKTGRILKPSDINKGYLQVCLYQNKIRKHFIYINQQHNHFQKTQIIIKKQITQMHPDQQQRIKFKVGSKSDNNKNKNSNNFGNKFIFIDQLPEDAVEVYYYSNHYFKDYYWSQTLNQLYFNNGVRIREVIPQTQKSIIIIIVETNKMIEFHYKQQNYRKDFSITNETNIIIFSF</sequence>
<comment type="caution">
    <text evidence="2">The sequence shown here is derived from an EMBL/GenBank/DDBJ whole genome shotgun (WGS) entry which is preliminary data.</text>
</comment>
<organism evidence="2 3">
    <name type="scientific">Hexamita inflata</name>
    <dbReference type="NCBI Taxonomy" id="28002"/>
    <lineage>
        <taxon>Eukaryota</taxon>
        <taxon>Metamonada</taxon>
        <taxon>Diplomonadida</taxon>
        <taxon>Hexamitidae</taxon>
        <taxon>Hexamitinae</taxon>
        <taxon>Hexamita</taxon>
    </lineage>
</organism>
<accession>A0ABP1MMC4</accession>
<dbReference type="Proteomes" id="UP001642409">
    <property type="component" value="Unassembled WGS sequence"/>
</dbReference>
<dbReference type="SUPFAM" id="SSF54060">
    <property type="entry name" value="His-Me finger endonucleases"/>
    <property type="match status" value="1"/>
</dbReference>
<dbReference type="EMBL" id="CAXDID020000712">
    <property type="protein sequence ID" value="CAL6111615.1"/>
    <property type="molecule type" value="Genomic_DNA"/>
</dbReference>
<name>A0ABP1MMC4_9EUKA</name>
<dbReference type="Gene3D" id="3.90.75.20">
    <property type="match status" value="1"/>
</dbReference>
<evidence type="ECO:0000313" key="2">
    <source>
        <dbReference type="EMBL" id="CAL6111615.1"/>
    </source>
</evidence>
<dbReference type="Pfam" id="PF07463">
    <property type="entry name" value="NUMOD4"/>
    <property type="match status" value="1"/>
</dbReference>
<gene>
    <name evidence="2" type="ORF">HINF_LOCUS76487</name>
</gene>
<dbReference type="InterPro" id="IPR044925">
    <property type="entry name" value="His-Me_finger_sf"/>
</dbReference>
<proteinExistence type="predicted"/>
<protein>
    <submittedName>
        <fullName evidence="2">HNH_endonuclease</fullName>
    </submittedName>
</protein>
<dbReference type="InterPro" id="IPR010902">
    <property type="entry name" value="NUMOD4"/>
</dbReference>
<keyword evidence="3" id="KW-1185">Reference proteome</keyword>